<evidence type="ECO:0000313" key="5">
    <source>
        <dbReference type="EMBL" id="KAL5108721.1"/>
    </source>
</evidence>
<dbReference type="InterPro" id="IPR051029">
    <property type="entry name" value="mRNA_Capping_Enz/RNA_Phosphat"/>
</dbReference>
<gene>
    <name evidence="5" type="ORF">TcWFU_003343</name>
</gene>
<feature type="domain" description="Tyrosine specific protein phosphatases" evidence="4">
    <location>
        <begin position="155"/>
        <end position="222"/>
    </location>
</feature>
<dbReference type="SUPFAM" id="SSF52799">
    <property type="entry name" value="(Phosphotyrosine protein) phosphatases II"/>
    <property type="match status" value="1"/>
</dbReference>
<dbReference type="PROSITE" id="PS50056">
    <property type="entry name" value="TYR_PHOSPHATASE_2"/>
    <property type="match status" value="1"/>
</dbReference>
<evidence type="ECO:0000259" key="3">
    <source>
        <dbReference type="PROSITE" id="PS50054"/>
    </source>
</evidence>
<dbReference type="InterPro" id="IPR000387">
    <property type="entry name" value="Tyr_Pase_dom"/>
</dbReference>
<evidence type="ECO:0000256" key="1">
    <source>
        <dbReference type="ARBA" id="ARBA00022801"/>
    </source>
</evidence>
<accession>A0ABR4QG72</accession>
<keyword evidence="2" id="KW-0904">Protein phosphatase</keyword>
<dbReference type="SMART" id="SM00195">
    <property type="entry name" value="DSPc"/>
    <property type="match status" value="1"/>
</dbReference>
<feature type="domain" description="Tyrosine-protein phosphatase" evidence="3">
    <location>
        <begin position="52"/>
        <end position="229"/>
    </location>
</feature>
<proteinExistence type="predicted"/>
<name>A0ABR4QG72_9CEST</name>
<dbReference type="InterPro" id="IPR016130">
    <property type="entry name" value="Tyr_Pase_AS"/>
</dbReference>
<organism evidence="5 6">
    <name type="scientific">Taenia crassiceps</name>
    <dbReference type="NCBI Taxonomy" id="6207"/>
    <lineage>
        <taxon>Eukaryota</taxon>
        <taxon>Metazoa</taxon>
        <taxon>Spiralia</taxon>
        <taxon>Lophotrochozoa</taxon>
        <taxon>Platyhelminthes</taxon>
        <taxon>Cestoda</taxon>
        <taxon>Eucestoda</taxon>
        <taxon>Cyclophyllidea</taxon>
        <taxon>Taeniidae</taxon>
        <taxon>Taenia</taxon>
    </lineage>
</organism>
<protein>
    <submittedName>
        <fullName evidence="5">RNA/RNP complex-1-interacting phosphatase</fullName>
    </submittedName>
</protein>
<dbReference type="EMBL" id="JAKROA010000003">
    <property type="protein sequence ID" value="KAL5108721.1"/>
    <property type="molecule type" value="Genomic_DNA"/>
</dbReference>
<reference evidence="5 6" key="1">
    <citation type="journal article" date="2022" name="Front. Cell. Infect. Microbiol.">
        <title>The Genomes of Two Strains of Taenia crassiceps the Animal Model for the Study of Human Cysticercosis.</title>
        <authorList>
            <person name="Bobes R.J."/>
            <person name="Estrada K."/>
            <person name="Rios-Valencia D.G."/>
            <person name="Calderon-Gallegos A."/>
            <person name="de la Torre P."/>
            <person name="Carrero J.C."/>
            <person name="Sanchez-Flores A."/>
            <person name="Laclette J.P."/>
        </authorList>
    </citation>
    <scope>NUCLEOTIDE SEQUENCE [LARGE SCALE GENOMIC DNA]</scope>
    <source>
        <strain evidence="5">WFUcys</strain>
    </source>
</reference>
<dbReference type="PROSITE" id="PS50054">
    <property type="entry name" value="TYR_PHOSPHATASE_DUAL"/>
    <property type="match status" value="1"/>
</dbReference>
<dbReference type="Gene3D" id="3.90.190.10">
    <property type="entry name" value="Protein tyrosine phosphatase superfamily"/>
    <property type="match status" value="1"/>
</dbReference>
<evidence type="ECO:0000313" key="6">
    <source>
        <dbReference type="Proteomes" id="UP001651158"/>
    </source>
</evidence>
<sequence>MPMEQSSTINLPNFFPATKFICKINLSTRRYNLVELSVVPESRQLVPPLLFEPMPRYPPPRWLDYSPLGTPLPGTSLLPVKLPIPKEHSQNIPRDCWFTDNDLFNYCSDMGCPLACVIDLTYTNYYDPKLFTDRGVKHLKIYVEGHSVPSSSTVKRFLNIVKDVDDASPGGIVAVHCTHGINRTGYLICRYLIDVLGWSPDRAIEEFASARGHPIERENYIESLRRQQH</sequence>
<dbReference type="PANTHER" id="PTHR10367">
    <property type="entry name" value="MRNA-CAPPING ENZYME"/>
    <property type="match status" value="1"/>
</dbReference>
<keyword evidence="1" id="KW-0378">Hydrolase</keyword>
<evidence type="ECO:0000259" key="4">
    <source>
        <dbReference type="PROSITE" id="PS50056"/>
    </source>
</evidence>
<dbReference type="Proteomes" id="UP001651158">
    <property type="component" value="Unassembled WGS sequence"/>
</dbReference>
<dbReference type="InterPro" id="IPR000340">
    <property type="entry name" value="Dual-sp_phosphatase_cat-dom"/>
</dbReference>
<dbReference type="InterPro" id="IPR020422">
    <property type="entry name" value="TYR_PHOSPHATASE_DUAL_dom"/>
</dbReference>
<comment type="caution">
    <text evidence="5">The sequence shown here is derived from an EMBL/GenBank/DDBJ whole genome shotgun (WGS) entry which is preliminary data.</text>
</comment>
<evidence type="ECO:0000256" key="2">
    <source>
        <dbReference type="ARBA" id="ARBA00022912"/>
    </source>
</evidence>
<dbReference type="PROSITE" id="PS00383">
    <property type="entry name" value="TYR_PHOSPHATASE_1"/>
    <property type="match status" value="1"/>
</dbReference>
<dbReference type="InterPro" id="IPR029021">
    <property type="entry name" value="Prot-tyrosine_phosphatase-like"/>
</dbReference>
<keyword evidence="6" id="KW-1185">Reference proteome</keyword>
<dbReference type="PANTHER" id="PTHR10367:SF9">
    <property type="entry name" value="DUAL-SPECIFICITY PHOSPHATASE 11 (RNA_RNP COMPLEX 1-INTERACTING)"/>
    <property type="match status" value="1"/>
</dbReference>
<dbReference type="Pfam" id="PF00782">
    <property type="entry name" value="DSPc"/>
    <property type="match status" value="1"/>
</dbReference>